<dbReference type="STRING" id="68214.AVL59_31610"/>
<dbReference type="EMBL" id="JAGGLP010000023">
    <property type="protein sequence ID" value="MBP2054694.1"/>
    <property type="molecule type" value="Genomic_DNA"/>
</dbReference>
<keyword evidence="4" id="KW-1185">Reference proteome</keyword>
<proteinExistence type="predicted"/>
<accession>A0A1B1B3U7</accession>
<dbReference type="EMBL" id="CP016279">
    <property type="protein sequence ID" value="ANP53480.1"/>
    <property type="molecule type" value="Genomic_DNA"/>
</dbReference>
<dbReference type="OrthoDB" id="7041912at2"/>
<evidence type="ECO:0000313" key="3">
    <source>
        <dbReference type="Proteomes" id="UP000092659"/>
    </source>
</evidence>
<name>A0A1B1B3U7_9ACTN</name>
<dbReference type="InterPro" id="IPR027417">
    <property type="entry name" value="P-loop_NTPase"/>
</dbReference>
<evidence type="ECO:0000313" key="4">
    <source>
        <dbReference type="Proteomes" id="UP001519309"/>
    </source>
</evidence>
<dbReference type="AlphaFoldDB" id="A0A1B1B3U7"/>
<evidence type="ECO:0008006" key="5">
    <source>
        <dbReference type="Google" id="ProtNLM"/>
    </source>
</evidence>
<dbReference type="Gene3D" id="3.40.50.300">
    <property type="entry name" value="P-loop containing nucleotide triphosphate hydrolases"/>
    <property type="match status" value="1"/>
</dbReference>
<evidence type="ECO:0000313" key="1">
    <source>
        <dbReference type="EMBL" id="ANP53480.1"/>
    </source>
</evidence>
<organism evidence="1 3">
    <name type="scientific">Streptomyces griseochromogenes</name>
    <dbReference type="NCBI Taxonomy" id="68214"/>
    <lineage>
        <taxon>Bacteria</taxon>
        <taxon>Bacillati</taxon>
        <taxon>Actinomycetota</taxon>
        <taxon>Actinomycetes</taxon>
        <taxon>Kitasatosporales</taxon>
        <taxon>Streptomycetaceae</taxon>
        <taxon>Streptomyces</taxon>
    </lineage>
</organism>
<sequence length="374" mass="39567">MTTTLSGPTLLHLDFHGTLLDLEVEAGADVDGALAFLGTHLAARPAEPAAGPREPLATLRVAAAPDTRHTPAGAADWEDIYVRKSASAFFTVPARRTAADGREYLECTKTGTRFVFDRAARTIDVALGPEGAMDLVELVRDLVLKEQENSGAAVLHATAAYRDGTAVLVTGSKGAGKSTLLLELVEHFGYRVLSGDKTVLHERPDGSVLAAGWPDYPHLGYGTIAKYEGLKEIAGITDDYEPPATHAFSPLGKFAVDPVRFRERFPSAPLDVHVPVAAILHPAIGPGERTLVEPVTDDPAAVAAMLNANLESAFDGANAGWHHFLDDRREGTAGHRARIARALASVPAWTVSGPGDLDAHNLPRAVREAAGGAR</sequence>
<protein>
    <recommendedName>
        <fullName evidence="5">Aldolase</fullName>
    </recommendedName>
</protein>
<gene>
    <name evidence="1" type="ORF">AVL59_31610</name>
    <name evidence="2" type="ORF">J2Z21_007704</name>
</gene>
<reference evidence="2 4" key="2">
    <citation type="submission" date="2021-03" db="EMBL/GenBank/DDBJ databases">
        <title>Genomic Encyclopedia of Type Strains, Phase IV (KMG-IV): sequencing the most valuable type-strain genomes for metagenomic binning, comparative biology and taxonomic classification.</title>
        <authorList>
            <person name="Goeker M."/>
        </authorList>
    </citation>
    <scope>NUCLEOTIDE SEQUENCE [LARGE SCALE GENOMIC DNA]</scope>
    <source>
        <strain evidence="2 4">DSM 40499</strain>
    </source>
</reference>
<evidence type="ECO:0000313" key="2">
    <source>
        <dbReference type="EMBL" id="MBP2054694.1"/>
    </source>
</evidence>
<dbReference type="Proteomes" id="UP000092659">
    <property type="component" value="Chromosome"/>
</dbReference>
<dbReference type="Proteomes" id="UP001519309">
    <property type="component" value="Unassembled WGS sequence"/>
</dbReference>
<dbReference type="RefSeq" id="WP_067311337.1">
    <property type="nucleotide sequence ID" value="NZ_CP016279.1"/>
</dbReference>
<dbReference type="KEGG" id="sgs:AVL59_31610"/>
<reference evidence="1 3" key="1">
    <citation type="submission" date="2016-06" db="EMBL/GenBank/DDBJ databases">
        <title>Complete genome sequence of Streptomyces griseochromogenes ATCC 14511, the Blasticidin S producer.</title>
        <authorList>
            <person name="Wu L."/>
        </authorList>
    </citation>
    <scope>NUCLEOTIDE SEQUENCE [LARGE SCALE GENOMIC DNA]</scope>
    <source>
        <strain evidence="1 3">ATCC 14511</strain>
    </source>
</reference>
<dbReference type="SUPFAM" id="SSF53795">
    <property type="entry name" value="PEP carboxykinase-like"/>
    <property type="match status" value="1"/>
</dbReference>